<dbReference type="PROSITE" id="PS00101">
    <property type="entry name" value="HEXAPEP_TRANSFERASES"/>
    <property type="match status" value="1"/>
</dbReference>
<dbReference type="InterPro" id="IPR011004">
    <property type="entry name" value="Trimer_LpxA-like_sf"/>
</dbReference>
<organism evidence="3 4">
    <name type="scientific">Arthrobacter cupressi</name>
    <dbReference type="NCBI Taxonomy" id="1045773"/>
    <lineage>
        <taxon>Bacteria</taxon>
        <taxon>Bacillati</taxon>
        <taxon>Actinomycetota</taxon>
        <taxon>Actinomycetes</taxon>
        <taxon>Micrococcales</taxon>
        <taxon>Micrococcaceae</taxon>
        <taxon>Arthrobacter</taxon>
    </lineage>
</organism>
<name>A0A1G8UM39_9MICC</name>
<evidence type="ECO:0000313" key="4">
    <source>
        <dbReference type="Proteomes" id="UP000182130"/>
    </source>
</evidence>
<keyword evidence="4" id="KW-1185">Reference proteome</keyword>
<dbReference type="Gene3D" id="2.160.10.10">
    <property type="entry name" value="Hexapeptide repeat proteins"/>
    <property type="match status" value="1"/>
</dbReference>
<dbReference type="STRING" id="1045773.SAMN05216555_11248"/>
<gene>
    <name evidence="3" type="ORF">SAMN05216555_11248</name>
</gene>
<keyword evidence="2" id="KW-0677">Repeat</keyword>
<proteinExistence type="predicted"/>
<dbReference type="RefSeq" id="WP_084111230.1">
    <property type="nucleotide sequence ID" value="NZ_FNEI01000012.1"/>
</dbReference>
<evidence type="ECO:0000313" key="3">
    <source>
        <dbReference type="EMBL" id="SDJ54976.1"/>
    </source>
</evidence>
<dbReference type="GO" id="GO:0016740">
    <property type="term" value="F:transferase activity"/>
    <property type="evidence" value="ECO:0007669"/>
    <property type="project" value="UniProtKB-KW"/>
</dbReference>
<keyword evidence="1 3" id="KW-0808">Transferase</keyword>
<dbReference type="EMBL" id="FNEI01000012">
    <property type="protein sequence ID" value="SDJ54976.1"/>
    <property type="molecule type" value="Genomic_DNA"/>
</dbReference>
<reference evidence="4" key="1">
    <citation type="submission" date="2016-10" db="EMBL/GenBank/DDBJ databases">
        <authorList>
            <person name="Varghese N."/>
            <person name="Submissions S."/>
        </authorList>
    </citation>
    <scope>NUCLEOTIDE SEQUENCE [LARGE SCALE GENOMIC DNA]</scope>
    <source>
        <strain evidence="4">CGMCC 1.10783</strain>
    </source>
</reference>
<dbReference type="PANTHER" id="PTHR43300">
    <property type="entry name" value="ACETYLTRANSFERASE"/>
    <property type="match status" value="1"/>
</dbReference>
<evidence type="ECO:0000256" key="1">
    <source>
        <dbReference type="ARBA" id="ARBA00022679"/>
    </source>
</evidence>
<dbReference type="PANTHER" id="PTHR43300:SF11">
    <property type="entry name" value="ACETYLTRANSFERASE RV3034C-RELATED"/>
    <property type="match status" value="1"/>
</dbReference>
<dbReference type="InterPro" id="IPR018357">
    <property type="entry name" value="Hexapep_transf_CS"/>
</dbReference>
<evidence type="ECO:0000256" key="2">
    <source>
        <dbReference type="ARBA" id="ARBA00022737"/>
    </source>
</evidence>
<dbReference type="Pfam" id="PF00132">
    <property type="entry name" value="Hexapep"/>
    <property type="match status" value="1"/>
</dbReference>
<dbReference type="CDD" id="cd03349">
    <property type="entry name" value="LbH_XAT"/>
    <property type="match status" value="1"/>
</dbReference>
<dbReference type="Proteomes" id="UP000182130">
    <property type="component" value="Unassembled WGS sequence"/>
</dbReference>
<dbReference type="OrthoDB" id="2643438at2"/>
<accession>A0A1G8UM39</accession>
<protein>
    <submittedName>
        <fullName evidence="3">Acetyltransferase (Isoleucine patch superfamily)</fullName>
    </submittedName>
</protein>
<dbReference type="AlphaFoldDB" id="A0A1G8UM39"/>
<dbReference type="SUPFAM" id="SSF51161">
    <property type="entry name" value="Trimeric LpxA-like enzymes"/>
    <property type="match status" value="1"/>
</dbReference>
<dbReference type="InterPro" id="IPR001451">
    <property type="entry name" value="Hexapep"/>
</dbReference>
<dbReference type="InterPro" id="IPR050179">
    <property type="entry name" value="Trans_hexapeptide_repeat"/>
</dbReference>
<sequence length="214" mass="23623">MSKYAAPLILNAKGNSWCVFAEPEVRIIDAELQGAVYFGFGSYMNSGRIRSYVEVGRYCSIGRDVSLGLGHHNFESFSTSPFFESKLPSSSLRLARTEPKRRVVIGNDCWIGDGVKISSGVTVGDGAIIAAGAVVSRDIEPYEIVGGVPAKHIRFRFDQHMRKRLVSTAWWKYDPTRLKQLVSLSLADTVSAIETPSSSLENYPVSYQVLRPKA</sequence>